<feature type="domain" description="XdhC Rossmann" evidence="2">
    <location>
        <begin position="107"/>
        <end position="249"/>
    </location>
</feature>
<dbReference type="Gene3D" id="3.40.50.720">
    <property type="entry name" value="NAD(P)-binding Rossmann-like Domain"/>
    <property type="match status" value="1"/>
</dbReference>
<evidence type="ECO:0000259" key="2">
    <source>
        <dbReference type="Pfam" id="PF13478"/>
    </source>
</evidence>
<gene>
    <name evidence="3" type="ORF">AB8U03_11475</name>
</gene>
<dbReference type="Pfam" id="PF13478">
    <property type="entry name" value="XdhC_C"/>
    <property type="match status" value="1"/>
</dbReference>
<dbReference type="InterPro" id="IPR027051">
    <property type="entry name" value="XdhC_Rossmann_dom"/>
</dbReference>
<dbReference type="RefSeq" id="WP_369704696.1">
    <property type="nucleotide sequence ID" value="NZ_JBGEWD010000010.1"/>
</dbReference>
<dbReference type="PANTHER" id="PTHR30388">
    <property type="entry name" value="ALDEHYDE OXIDOREDUCTASE MOLYBDENUM COFACTOR ASSEMBLY PROTEIN"/>
    <property type="match status" value="1"/>
</dbReference>
<dbReference type="Proteomes" id="UP001564657">
    <property type="component" value="Unassembled WGS sequence"/>
</dbReference>
<accession>A0ABV4BQJ0</accession>
<evidence type="ECO:0000313" key="3">
    <source>
        <dbReference type="EMBL" id="MEY8000805.1"/>
    </source>
</evidence>
<dbReference type="InterPro" id="IPR052698">
    <property type="entry name" value="MoCofactor_Util/Proc"/>
</dbReference>
<comment type="caution">
    <text evidence="3">The sequence shown here is derived from an EMBL/GenBank/DDBJ whole genome shotgun (WGS) entry which is preliminary data.</text>
</comment>
<proteinExistence type="predicted"/>
<dbReference type="PANTHER" id="PTHR30388:SF6">
    <property type="entry name" value="XANTHINE DEHYDROGENASE SUBUNIT A-RELATED"/>
    <property type="match status" value="1"/>
</dbReference>
<name>A0ABV4BQJ0_9CLOT</name>
<keyword evidence="4" id="KW-1185">Reference proteome</keyword>
<dbReference type="Pfam" id="PF02625">
    <property type="entry name" value="XdhC_CoxI"/>
    <property type="match status" value="1"/>
</dbReference>
<protein>
    <submittedName>
        <fullName evidence="3">XdhC family protein</fullName>
    </submittedName>
</protein>
<dbReference type="InterPro" id="IPR003777">
    <property type="entry name" value="XdhC_CoxI"/>
</dbReference>
<organism evidence="3 4">
    <name type="scientific">Clostridium moutaii</name>
    <dbReference type="NCBI Taxonomy" id="3240932"/>
    <lineage>
        <taxon>Bacteria</taxon>
        <taxon>Bacillati</taxon>
        <taxon>Bacillota</taxon>
        <taxon>Clostridia</taxon>
        <taxon>Eubacteriales</taxon>
        <taxon>Clostridiaceae</taxon>
        <taxon>Clostridium</taxon>
    </lineage>
</organism>
<feature type="domain" description="XdhC- CoxI" evidence="1">
    <location>
        <begin position="15"/>
        <end position="78"/>
    </location>
</feature>
<dbReference type="EMBL" id="JBGEWD010000010">
    <property type="protein sequence ID" value="MEY8000805.1"/>
    <property type="molecule type" value="Genomic_DNA"/>
</dbReference>
<sequence>MEDKILKQIYESLYRGEPVALAIITNIKGSTPRKSGSIMAVWKDGRISGSVGGGPMEHKIILKSIECIKENTQKEFSYNLTENGELDARCGGELHGFIKLFTPKPKLIIAGAGHIGKYLFKFGKLLGFHTAIFDDREEFTNDDFFKDSDEIVQGDIGENLSKYPIDKSTYVIIVTKGHKDDFKALKAVVLKDTAYTGMIGSTKKILFILNKLIEEGVPKNTLEKVYTPIGLNIASEKPEEIAFSILSEILLVKNKGSLEHSKDIKKINL</sequence>
<reference evidence="3 4" key="1">
    <citation type="submission" date="2024-08" db="EMBL/GenBank/DDBJ databases">
        <title>Clostridium lapicellarii sp. nov., and Clostridium renhuaiense sp. nov., two species isolated from the mud in a fermentation cellar used for producing sauce-flavour Chinese liquors.</title>
        <authorList>
            <person name="Yang F."/>
            <person name="Wang H."/>
            <person name="Chen L.Q."/>
            <person name="Zhou N."/>
            <person name="Lu J.J."/>
            <person name="Pu X.X."/>
            <person name="Wan B."/>
            <person name="Wang L."/>
            <person name="Liu S.J."/>
        </authorList>
    </citation>
    <scope>NUCLEOTIDE SEQUENCE [LARGE SCALE GENOMIC DNA]</scope>
    <source>
        <strain evidence="3 4">MT-5</strain>
    </source>
</reference>
<evidence type="ECO:0000259" key="1">
    <source>
        <dbReference type="Pfam" id="PF02625"/>
    </source>
</evidence>
<evidence type="ECO:0000313" key="4">
    <source>
        <dbReference type="Proteomes" id="UP001564657"/>
    </source>
</evidence>